<dbReference type="Proteomes" id="UP000037175">
    <property type="component" value="Unassembled WGS sequence"/>
</dbReference>
<evidence type="ECO:0008006" key="3">
    <source>
        <dbReference type="Google" id="ProtNLM"/>
    </source>
</evidence>
<proteinExistence type="predicted"/>
<evidence type="ECO:0000313" key="2">
    <source>
        <dbReference type="Proteomes" id="UP000037175"/>
    </source>
</evidence>
<comment type="caution">
    <text evidence="1">The sequence shown here is derived from an EMBL/GenBank/DDBJ whole genome shotgun (WGS) entry which is preliminary data.</text>
</comment>
<dbReference type="SUPFAM" id="SSF53335">
    <property type="entry name" value="S-adenosyl-L-methionine-dependent methyltransferases"/>
    <property type="match status" value="1"/>
</dbReference>
<dbReference type="EMBL" id="LGTE01000006">
    <property type="protein sequence ID" value="KNZ70033.1"/>
    <property type="molecule type" value="Genomic_DNA"/>
</dbReference>
<evidence type="ECO:0000313" key="1">
    <source>
        <dbReference type="EMBL" id="KNZ70033.1"/>
    </source>
</evidence>
<protein>
    <recommendedName>
        <fullName evidence="3">SAM-dependent methyltransferase</fullName>
    </recommendedName>
</protein>
<sequence>MKCNIREPGSFRDPGGFVFYREGHVYRQINEQSKEDYEFFMNGGLYRTLVDAELLIPHTEVQIAAEGFQETVYKIIQPERVPFISYPYEWSFSQLKNAALTTLRIQKTALQFGMSLIDATAYNIQFFGWKPVHIDTLSFKKYNDGEPWSAYKQFCQHFLAPLALMSYTDVHLNQLLKVYIDGIPLDLACKLLPFRSRLKSGLLLHLHIHAKSQQHYADKAIKNNTRKMPLKSLINLLNHLELTIDELKWQPKGTEWADYYKFTNYSSDMMKIKEQTVEKFIDQVKPRNVWDLGANIGLFSRLASKKGIYTCAFDIDPAAVEKNYLECRKNKETHLIPLLLDLTNPSPPIGWQNQERRSLLDRGPADMVLALALIHHIAISNNVPLDRIAQFFKSICSFLVIEFVPKSDSQVQKLLATRQDIFPDYTQNAFEREFKKYFTIEEALGIEGSERTLYLMSRKN</sequence>
<organism evidence="1 2">
    <name type="scientific">Thermincola ferriacetica</name>
    <dbReference type="NCBI Taxonomy" id="281456"/>
    <lineage>
        <taxon>Bacteria</taxon>
        <taxon>Bacillati</taxon>
        <taxon>Bacillota</taxon>
        <taxon>Clostridia</taxon>
        <taxon>Eubacteriales</taxon>
        <taxon>Thermincolaceae</taxon>
        <taxon>Thermincola</taxon>
    </lineage>
</organism>
<dbReference type="AlphaFoldDB" id="A0A0L6W3U1"/>
<dbReference type="Gene3D" id="3.40.50.150">
    <property type="entry name" value="Vaccinia Virus protein VP39"/>
    <property type="match status" value="1"/>
</dbReference>
<keyword evidence="2" id="KW-1185">Reference proteome</keyword>
<name>A0A0L6W3U1_9FIRM</name>
<reference evidence="2" key="1">
    <citation type="submission" date="2015-07" db="EMBL/GenBank/DDBJ databases">
        <title>Complete Genome of Thermincola ferriacetica strain Z-0001T.</title>
        <authorList>
            <person name="Lusk B."/>
            <person name="Badalamenti J.P."/>
            <person name="Parameswaran P."/>
            <person name="Bond D.R."/>
            <person name="Torres C.I."/>
        </authorList>
    </citation>
    <scope>NUCLEOTIDE SEQUENCE [LARGE SCALE GENOMIC DNA]</scope>
    <source>
        <strain evidence="2">Z-0001</strain>
    </source>
</reference>
<dbReference type="CDD" id="cd02440">
    <property type="entry name" value="AdoMet_MTases"/>
    <property type="match status" value="1"/>
</dbReference>
<dbReference type="InterPro" id="IPR029063">
    <property type="entry name" value="SAM-dependent_MTases_sf"/>
</dbReference>
<gene>
    <name evidence="1" type="ORF">Tfer_1173</name>
</gene>
<accession>A0A0L6W3U1</accession>